<name>A0A4Z2FY37_9TELE</name>
<comment type="caution">
    <text evidence="1">The sequence shown here is derived from an EMBL/GenBank/DDBJ whole genome shotgun (WGS) entry which is preliminary data.</text>
</comment>
<gene>
    <name evidence="1" type="ORF">EYF80_044566</name>
</gene>
<reference evidence="1 2" key="1">
    <citation type="submission" date="2019-03" db="EMBL/GenBank/DDBJ databases">
        <title>First draft genome of Liparis tanakae, snailfish: a comprehensive survey of snailfish specific genes.</title>
        <authorList>
            <person name="Kim W."/>
            <person name="Song I."/>
            <person name="Jeong J.-H."/>
            <person name="Kim D."/>
            <person name="Kim S."/>
            <person name="Ryu S."/>
            <person name="Song J.Y."/>
            <person name="Lee S.K."/>
        </authorList>
    </citation>
    <scope>NUCLEOTIDE SEQUENCE [LARGE SCALE GENOMIC DNA]</scope>
    <source>
        <tissue evidence="1">Muscle</tissue>
    </source>
</reference>
<protein>
    <submittedName>
        <fullName evidence="1">Uncharacterized protein</fullName>
    </submittedName>
</protein>
<sequence length="70" mass="7579">MGVGLVVGMALDVYRRFQLTLHHLRDCCAPTAIQAESGTAAQETPAGEEENRLFSFMNLFCSTKISGTGE</sequence>
<keyword evidence="2" id="KW-1185">Reference proteome</keyword>
<evidence type="ECO:0000313" key="2">
    <source>
        <dbReference type="Proteomes" id="UP000314294"/>
    </source>
</evidence>
<proteinExistence type="predicted"/>
<accession>A0A4Z2FY37</accession>
<dbReference type="Proteomes" id="UP000314294">
    <property type="component" value="Unassembled WGS sequence"/>
</dbReference>
<evidence type="ECO:0000313" key="1">
    <source>
        <dbReference type="EMBL" id="TNN45242.1"/>
    </source>
</evidence>
<dbReference type="EMBL" id="SRLO01000858">
    <property type="protein sequence ID" value="TNN45242.1"/>
    <property type="molecule type" value="Genomic_DNA"/>
</dbReference>
<organism evidence="1 2">
    <name type="scientific">Liparis tanakae</name>
    <name type="common">Tanaka's snailfish</name>
    <dbReference type="NCBI Taxonomy" id="230148"/>
    <lineage>
        <taxon>Eukaryota</taxon>
        <taxon>Metazoa</taxon>
        <taxon>Chordata</taxon>
        <taxon>Craniata</taxon>
        <taxon>Vertebrata</taxon>
        <taxon>Euteleostomi</taxon>
        <taxon>Actinopterygii</taxon>
        <taxon>Neopterygii</taxon>
        <taxon>Teleostei</taxon>
        <taxon>Neoteleostei</taxon>
        <taxon>Acanthomorphata</taxon>
        <taxon>Eupercaria</taxon>
        <taxon>Perciformes</taxon>
        <taxon>Cottioidei</taxon>
        <taxon>Cottales</taxon>
        <taxon>Liparidae</taxon>
        <taxon>Liparis</taxon>
    </lineage>
</organism>
<dbReference type="AlphaFoldDB" id="A0A4Z2FY37"/>